<protein>
    <submittedName>
        <fullName evidence="12">Uncharacterized protein</fullName>
    </submittedName>
</protein>
<sequence>METSLVIKIAIISPLIWLACKLWTRDPRMKSLPPGPKGLPIIGNMLDMADTDKMMTLAKQWADEYGHVFYTKVGLQHFIWLSSPTAVKDLMDKRGAIYSSRAASPMINMVSNEERLNFLPYGEKWRTLRNILHSALNLETTSTYKPVQDFESKQAVWEILHAKDDTEFNDINRRYSTSTIMTITYGQPVPHLSDPLYQDILKIVRHFSLATAPGGWMIDTLPMLADIVPEFLLQNWKTVARQWYKEDSDIYLRMYHTLMDKVKNGTAPDCFLKDFAREKLEKSLISDVTAAFAAGALIEAGSDATTTALNNVILACLLYPEIVAGAHEELDRVVGSDRMPDFNDEPNLPYIRGIAKETLRWRASTKIGTCHSTTQDDWYEGHFIPKGAVIVLNWWAIHMDETRWKDPQRFDPTRYLDDSLTEAESMAQADANLRDHFTFGAGRRNCPGVHIAHNSLFINIARLFWAFNIRKSTDEDGNPIEPSTAAQPGFLLTPVKFPCRFEARSDKHAAIIEQTWKQHTMATLEDFLAQFNRVLRDATTNLQGPLNDERVKTLQTTESLPANNKKLWELLSQTVNMADQIVQLLQPPAIRLAETYLAYLDTKALFSVVSHNIPDLLSSGPLQTSVLAQQSSLQPLRLKQVMRVLHNNGIFDYEPDSDTYSNNATSTLLQKDHWTQWHRWVSLYGDEFYDAAKGIPEAIKDGETRSAAQITYATDKSIFTYFAEKGLQEKFHKALGAGAVAQAPGMLADYNWKELGDAVVCDIGGGGGDFITALLRDNPPMKGALLEIEPVVEMVKPKYSSPDGVFADVADRMTELHAGDFLTKIPSHEVYTMKWCLHNWTDSDIVKILSNVRRAIKLTPRSRMVVIESVLAEGRTSRVWRFGDLTMMSTANGLERTESEWIKLARQAGWVVKEITPLRHAWAAAIDLRPFFTVSI</sequence>
<evidence type="ECO:0000313" key="12">
    <source>
        <dbReference type="EMBL" id="PNP50310.1"/>
    </source>
</evidence>
<dbReference type="Pfam" id="PF00891">
    <property type="entry name" value="Methyltransf_2"/>
    <property type="match status" value="1"/>
</dbReference>
<keyword evidence="4" id="KW-0949">S-adenosyl-L-methionine</keyword>
<feature type="binding site" description="axial binding residue" evidence="9">
    <location>
        <position position="446"/>
    </location>
    <ligand>
        <name>heme</name>
        <dbReference type="ChEBI" id="CHEBI:30413"/>
    </ligand>
    <ligandPart>
        <name>Fe</name>
        <dbReference type="ChEBI" id="CHEBI:18248"/>
    </ligandPart>
</feature>
<evidence type="ECO:0000256" key="1">
    <source>
        <dbReference type="ARBA" id="ARBA00010617"/>
    </source>
</evidence>
<evidence type="ECO:0000256" key="9">
    <source>
        <dbReference type="PIRSR" id="PIRSR602401-1"/>
    </source>
</evidence>
<feature type="domain" description="O-methyltransferase dimerisation" evidence="11">
    <location>
        <begin position="596"/>
        <end position="670"/>
    </location>
</feature>
<feature type="domain" description="O-methyltransferase C-terminal" evidence="10">
    <location>
        <begin position="715"/>
        <end position="910"/>
    </location>
</feature>
<dbReference type="GO" id="GO:0046983">
    <property type="term" value="F:protein dimerization activity"/>
    <property type="evidence" value="ECO:0007669"/>
    <property type="project" value="InterPro"/>
</dbReference>
<evidence type="ECO:0000256" key="7">
    <source>
        <dbReference type="ARBA" id="ARBA00023004"/>
    </source>
</evidence>
<dbReference type="PRINTS" id="PR00463">
    <property type="entry name" value="EP450I"/>
</dbReference>
<dbReference type="Proteomes" id="UP000236290">
    <property type="component" value="Unassembled WGS sequence"/>
</dbReference>
<evidence type="ECO:0000259" key="10">
    <source>
        <dbReference type="Pfam" id="PF00891"/>
    </source>
</evidence>
<dbReference type="EMBL" id="MTYI01000162">
    <property type="protein sequence ID" value="PNP50310.1"/>
    <property type="molecule type" value="Genomic_DNA"/>
</dbReference>
<dbReference type="InterPro" id="IPR036396">
    <property type="entry name" value="Cyt_P450_sf"/>
</dbReference>
<dbReference type="Gene3D" id="1.10.630.10">
    <property type="entry name" value="Cytochrome P450"/>
    <property type="match status" value="1"/>
</dbReference>
<dbReference type="AlphaFoldDB" id="A0A2K0TXN7"/>
<dbReference type="PANTHER" id="PTHR46300:SF2">
    <property type="entry name" value="CYTOCHROME P450 MONOOXYGENASE ALNH-RELATED"/>
    <property type="match status" value="1"/>
</dbReference>
<organism evidence="12 13">
    <name type="scientific">Trichoderma harzianum</name>
    <name type="common">Hypocrea lixii</name>
    <dbReference type="NCBI Taxonomy" id="5544"/>
    <lineage>
        <taxon>Eukaryota</taxon>
        <taxon>Fungi</taxon>
        <taxon>Dikarya</taxon>
        <taxon>Ascomycota</taxon>
        <taxon>Pezizomycotina</taxon>
        <taxon>Sordariomycetes</taxon>
        <taxon>Hypocreomycetidae</taxon>
        <taxon>Hypocreales</taxon>
        <taxon>Hypocreaceae</taxon>
        <taxon>Trichoderma</taxon>
    </lineage>
</organism>
<dbReference type="SUPFAM" id="SSF48264">
    <property type="entry name" value="Cytochrome P450"/>
    <property type="match status" value="1"/>
</dbReference>
<dbReference type="Gene3D" id="1.10.10.10">
    <property type="entry name" value="Winged helix-like DNA-binding domain superfamily/Winged helix DNA-binding domain"/>
    <property type="match status" value="1"/>
</dbReference>
<gene>
    <name evidence="12" type="ORF">THARTR1_09018</name>
</gene>
<keyword evidence="3" id="KW-0808">Transferase</keyword>
<name>A0A2K0TXN7_TRIHA</name>
<dbReference type="GO" id="GO:0020037">
    <property type="term" value="F:heme binding"/>
    <property type="evidence" value="ECO:0007669"/>
    <property type="project" value="InterPro"/>
</dbReference>
<evidence type="ECO:0000313" key="13">
    <source>
        <dbReference type="Proteomes" id="UP000236290"/>
    </source>
</evidence>
<dbReference type="InterPro" id="IPR036390">
    <property type="entry name" value="WH_DNA-bd_sf"/>
</dbReference>
<comment type="cofactor">
    <cofactor evidence="9">
        <name>heme</name>
        <dbReference type="ChEBI" id="CHEBI:30413"/>
    </cofactor>
</comment>
<dbReference type="InterPro" id="IPR029063">
    <property type="entry name" value="SAM-dependent_MTases_sf"/>
</dbReference>
<comment type="caution">
    <text evidence="12">The sequence shown here is derived from an EMBL/GenBank/DDBJ whole genome shotgun (WGS) entry which is preliminary data.</text>
</comment>
<evidence type="ECO:0000256" key="2">
    <source>
        <dbReference type="ARBA" id="ARBA00022603"/>
    </source>
</evidence>
<dbReference type="InterPro" id="IPR002401">
    <property type="entry name" value="Cyt_P450_E_grp-I"/>
</dbReference>
<dbReference type="GO" id="GO:0004497">
    <property type="term" value="F:monooxygenase activity"/>
    <property type="evidence" value="ECO:0007669"/>
    <property type="project" value="UniProtKB-KW"/>
</dbReference>
<comment type="similarity">
    <text evidence="1">Belongs to the cytochrome P450 family.</text>
</comment>
<accession>A0A2K0TXN7</accession>
<dbReference type="PROSITE" id="PS00086">
    <property type="entry name" value="CYTOCHROME_P450"/>
    <property type="match status" value="1"/>
</dbReference>
<dbReference type="SUPFAM" id="SSF53335">
    <property type="entry name" value="S-adenosyl-L-methionine-dependent methyltransferases"/>
    <property type="match status" value="1"/>
</dbReference>
<dbReference type="GO" id="GO:0016705">
    <property type="term" value="F:oxidoreductase activity, acting on paired donors, with incorporation or reduction of molecular oxygen"/>
    <property type="evidence" value="ECO:0007669"/>
    <property type="project" value="InterPro"/>
</dbReference>
<evidence type="ECO:0000256" key="8">
    <source>
        <dbReference type="ARBA" id="ARBA00023033"/>
    </source>
</evidence>
<keyword evidence="7 9" id="KW-0408">Iron</keyword>
<dbReference type="GO" id="GO:0005506">
    <property type="term" value="F:iron ion binding"/>
    <property type="evidence" value="ECO:0007669"/>
    <property type="project" value="InterPro"/>
</dbReference>
<dbReference type="Pfam" id="PF00067">
    <property type="entry name" value="p450"/>
    <property type="match status" value="1"/>
</dbReference>
<dbReference type="PROSITE" id="PS51683">
    <property type="entry name" value="SAM_OMT_II"/>
    <property type="match status" value="1"/>
</dbReference>
<reference evidence="12 13" key="1">
    <citation type="submission" date="2017-02" db="EMBL/GenBank/DDBJ databases">
        <title>Genomes of Trichoderma spp. with biocontrol activity.</title>
        <authorList>
            <person name="Gardiner D."/>
            <person name="Kazan K."/>
            <person name="Vos C."/>
            <person name="Harvey P."/>
        </authorList>
    </citation>
    <scope>NUCLEOTIDE SEQUENCE [LARGE SCALE GENOMIC DNA]</scope>
    <source>
        <strain evidence="12 13">Tr1</strain>
    </source>
</reference>
<evidence type="ECO:0000256" key="6">
    <source>
        <dbReference type="ARBA" id="ARBA00023002"/>
    </source>
</evidence>
<keyword evidence="6" id="KW-0560">Oxidoreductase</keyword>
<dbReference type="InterPro" id="IPR001128">
    <property type="entry name" value="Cyt_P450"/>
</dbReference>
<evidence type="ECO:0000259" key="11">
    <source>
        <dbReference type="Pfam" id="PF08100"/>
    </source>
</evidence>
<proteinExistence type="inferred from homology"/>
<dbReference type="GO" id="GO:0008171">
    <property type="term" value="F:O-methyltransferase activity"/>
    <property type="evidence" value="ECO:0007669"/>
    <property type="project" value="InterPro"/>
</dbReference>
<keyword evidence="2" id="KW-0489">Methyltransferase</keyword>
<dbReference type="InterPro" id="IPR050364">
    <property type="entry name" value="Cytochrome_P450_fung"/>
</dbReference>
<dbReference type="InterPro" id="IPR036388">
    <property type="entry name" value="WH-like_DNA-bd_sf"/>
</dbReference>
<dbReference type="InterPro" id="IPR012967">
    <property type="entry name" value="COMT_dimerisation"/>
</dbReference>
<dbReference type="PANTHER" id="PTHR46300">
    <property type="entry name" value="P450, PUTATIVE (EUROFUNG)-RELATED-RELATED"/>
    <property type="match status" value="1"/>
</dbReference>
<evidence type="ECO:0000256" key="4">
    <source>
        <dbReference type="ARBA" id="ARBA00022691"/>
    </source>
</evidence>
<dbReference type="Gene3D" id="3.40.50.150">
    <property type="entry name" value="Vaccinia Virus protein VP39"/>
    <property type="match status" value="1"/>
</dbReference>
<dbReference type="InterPro" id="IPR001077">
    <property type="entry name" value="COMT_C"/>
</dbReference>
<keyword evidence="8" id="KW-0503">Monooxygenase</keyword>
<evidence type="ECO:0000256" key="3">
    <source>
        <dbReference type="ARBA" id="ARBA00022679"/>
    </source>
</evidence>
<dbReference type="InterPro" id="IPR017972">
    <property type="entry name" value="Cyt_P450_CS"/>
</dbReference>
<dbReference type="Pfam" id="PF08100">
    <property type="entry name" value="Dimerisation"/>
    <property type="match status" value="1"/>
</dbReference>
<dbReference type="InterPro" id="IPR016461">
    <property type="entry name" value="COMT-like"/>
</dbReference>
<dbReference type="SUPFAM" id="SSF46785">
    <property type="entry name" value="Winged helix' DNA-binding domain"/>
    <property type="match status" value="1"/>
</dbReference>
<keyword evidence="5 9" id="KW-0479">Metal-binding</keyword>
<dbReference type="OrthoDB" id="1470350at2759"/>
<dbReference type="GO" id="GO:0032259">
    <property type="term" value="P:methylation"/>
    <property type="evidence" value="ECO:0007669"/>
    <property type="project" value="UniProtKB-KW"/>
</dbReference>
<dbReference type="CDD" id="cd11065">
    <property type="entry name" value="CYP64-like"/>
    <property type="match status" value="1"/>
</dbReference>
<evidence type="ECO:0000256" key="5">
    <source>
        <dbReference type="ARBA" id="ARBA00022723"/>
    </source>
</evidence>
<keyword evidence="9" id="KW-0349">Heme</keyword>